<name>A0A6D2LC71_9BRAS</name>
<gene>
    <name evidence="2" type="ORF">MERR_LOCUS45941</name>
</gene>
<evidence type="ECO:0000313" key="3">
    <source>
        <dbReference type="Proteomes" id="UP000467841"/>
    </source>
</evidence>
<keyword evidence="1" id="KW-1133">Transmembrane helix</keyword>
<reference evidence="2" key="1">
    <citation type="submission" date="2020-01" db="EMBL/GenBank/DDBJ databases">
        <authorList>
            <person name="Mishra B."/>
        </authorList>
    </citation>
    <scope>NUCLEOTIDE SEQUENCE [LARGE SCALE GENOMIC DNA]</scope>
</reference>
<protein>
    <submittedName>
        <fullName evidence="2">Uncharacterized protein</fullName>
    </submittedName>
</protein>
<organism evidence="2 3">
    <name type="scientific">Microthlaspi erraticum</name>
    <dbReference type="NCBI Taxonomy" id="1685480"/>
    <lineage>
        <taxon>Eukaryota</taxon>
        <taxon>Viridiplantae</taxon>
        <taxon>Streptophyta</taxon>
        <taxon>Embryophyta</taxon>
        <taxon>Tracheophyta</taxon>
        <taxon>Spermatophyta</taxon>
        <taxon>Magnoliopsida</taxon>
        <taxon>eudicotyledons</taxon>
        <taxon>Gunneridae</taxon>
        <taxon>Pentapetalae</taxon>
        <taxon>rosids</taxon>
        <taxon>malvids</taxon>
        <taxon>Brassicales</taxon>
        <taxon>Brassicaceae</taxon>
        <taxon>Coluteocarpeae</taxon>
        <taxon>Microthlaspi</taxon>
    </lineage>
</organism>
<dbReference type="Proteomes" id="UP000467841">
    <property type="component" value="Unassembled WGS sequence"/>
</dbReference>
<keyword evidence="1" id="KW-0812">Transmembrane</keyword>
<feature type="transmembrane region" description="Helical" evidence="1">
    <location>
        <begin position="36"/>
        <end position="62"/>
    </location>
</feature>
<dbReference type="OrthoDB" id="1082592at2759"/>
<accession>A0A6D2LC71</accession>
<dbReference type="EMBL" id="CACVBM020001729">
    <property type="protein sequence ID" value="CAA7058705.1"/>
    <property type="molecule type" value="Genomic_DNA"/>
</dbReference>
<proteinExistence type="predicted"/>
<keyword evidence="1" id="KW-0472">Membrane</keyword>
<dbReference type="AlphaFoldDB" id="A0A6D2LC71"/>
<keyword evidence="3" id="KW-1185">Reference proteome</keyword>
<evidence type="ECO:0000313" key="2">
    <source>
        <dbReference type="EMBL" id="CAA7058705.1"/>
    </source>
</evidence>
<sequence>MATPHEASCRSCGLIRRHCQCHRQTSLTGSDKPTEITPACCCAYYISITLCLLAFPLICITIDKLFDASQISCFLELFAESVSVSNENANTNVSAADWRIGFVARSPVTGCKISLHTLKSRLLLGDQVISNSTSPSLDHFGRVVTGDKANLFFETVVMPEVTGDVVWDIRVEIIAGVKTDLKYGNGFLLVFCGDIPVKFTADPAGSVIGSLLGNIRRCDYLFRNNLNPYLESLRS</sequence>
<evidence type="ECO:0000256" key="1">
    <source>
        <dbReference type="SAM" id="Phobius"/>
    </source>
</evidence>
<comment type="caution">
    <text evidence="2">The sequence shown here is derived from an EMBL/GenBank/DDBJ whole genome shotgun (WGS) entry which is preliminary data.</text>
</comment>